<dbReference type="Proteomes" id="UP000627984">
    <property type="component" value="Unassembled WGS sequence"/>
</dbReference>
<proteinExistence type="predicted"/>
<evidence type="ECO:0000313" key="2">
    <source>
        <dbReference type="EMBL" id="GGK80300.1"/>
    </source>
</evidence>
<protein>
    <submittedName>
        <fullName evidence="2">Uncharacterized protein</fullName>
    </submittedName>
</protein>
<comment type="caution">
    <text evidence="2">The sequence shown here is derived from an EMBL/GenBank/DDBJ whole genome shotgun (WGS) entry which is preliminary data.</text>
</comment>
<reference evidence="2" key="1">
    <citation type="journal article" date="2014" name="Int. J. Syst. Evol. Microbiol.">
        <title>Complete genome sequence of Corynebacterium casei LMG S-19264T (=DSM 44701T), isolated from a smear-ripened cheese.</title>
        <authorList>
            <consortium name="US DOE Joint Genome Institute (JGI-PGF)"/>
            <person name="Walter F."/>
            <person name="Albersmeier A."/>
            <person name="Kalinowski J."/>
            <person name="Ruckert C."/>
        </authorList>
    </citation>
    <scope>NUCLEOTIDE SEQUENCE</scope>
    <source>
        <strain evidence="2">JCM 3093</strain>
    </source>
</reference>
<name>A0AA37BJJ6_9ACTN</name>
<reference evidence="2" key="2">
    <citation type="submission" date="2022-09" db="EMBL/GenBank/DDBJ databases">
        <authorList>
            <person name="Sun Q."/>
            <person name="Ohkuma M."/>
        </authorList>
    </citation>
    <scope>NUCLEOTIDE SEQUENCE</scope>
    <source>
        <strain evidence="2">JCM 3093</strain>
    </source>
</reference>
<organism evidence="2 3">
    <name type="scientific">Planomonospora parontospora</name>
    <dbReference type="NCBI Taxonomy" id="58119"/>
    <lineage>
        <taxon>Bacteria</taxon>
        <taxon>Bacillati</taxon>
        <taxon>Actinomycetota</taxon>
        <taxon>Actinomycetes</taxon>
        <taxon>Streptosporangiales</taxon>
        <taxon>Streptosporangiaceae</taxon>
        <taxon>Planomonospora</taxon>
    </lineage>
</organism>
<accession>A0AA37BJJ6</accession>
<dbReference type="EMBL" id="BMQD01000014">
    <property type="protein sequence ID" value="GGK80300.1"/>
    <property type="molecule type" value="Genomic_DNA"/>
</dbReference>
<evidence type="ECO:0000313" key="3">
    <source>
        <dbReference type="Proteomes" id="UP000627984"/>
    </source>
</evidence>
<feature type="region of interest" description="Disordered" evidence="1">
    <location>
        <begin position="1"/>
        <end position="108"/>
    </location>
</feature>
<dbReference type="AlphaFoldDB" id="A0AA37BJJ6"/>
<evidence type="ECO:0000256" key="1">
    <source>
        <dbReference type="SAM" id="MobiDB-lite"/>
    </source>
</evidence>
<sequence>MENALEKGRPPPGGGWRGSPSGPALGGGRAGPVSGESFQQPTCPGKGAAEPITRIAPAQRETTVSCPMLSGPVEEKSPVLSDRPRMDDPRARPEAVEPFLADHSPTAW</sequence>
<feature type="compositionally biased region" description="Basic and acidic residues" evidence="1">
    <location>
        <begin position="73"/>
        <end position="95"/>
    </location>
</feature>
<gene>
    <name evidence="2" type="ORF">GCM10010126_44560</name>
</gene>